<organism evidence="6 7">
    <name type="scientific">Catenisphaera adipataccumulans</name>
    <dbReference type="NCBI Taxonomy" id="700500"/>
    <lineage>
        <taxon>Bacteria</taxon>
        <taxon>Bacillati</taxon>
        <taxon>Bacillota</taxon>
        <taxon>Erysipelotrichia</taxon>
        <taxon>Erysipelotrichales</taxon>
        <taxon>Erysipelotrichaceae</taxon>
        <taxon>Catenisphaera</taxon>
    </lineage>
</organism>
<dbReference type="Gene3D" id="3.40.50.1360">
    <property type="match status" value="1"/>
</dbReference>
<dbReference type="PANTHER" id="PTHR34294:SF5">
    <property type="entry name" value="CENTRAL GLYCOLYTIC GENES REGULATOR"/>
    <property type="match status" value="1"/>
</dbReference>
<dbReference type="Pfam" id="PF04198">
    <property type="entry name" value="Sugar-bind"/>
    <property type="match status" value="1"/>
</dbReference>
<comment type="similarity">
    <text evidence="1">Belongs to the SorC transcriptional regulatory family.</text>
</comment>
<proteinExistence type="inferred from homology"/>
<keyword evidence="7" id="KW-1185">Reference proteome</keyword>
<keyword evidence="2" id="KW-0805">Transcription regulation</keyword>
<evidence type="ECO:0000256" key="4">
    <source>
        <dbReference type="ARBA" id="ARBA00023163"/>
    </source>
</evidence>
<dbReference type="InterPro" id="IPR007324">
    <property type="entry name" value="Sugar-bd_dom_put"/>
</dbReference>
<dbReference type="Gene3D" id="1.10.10.60">
    <property type="entry name" value="Homeodomain-like"/>
    <property type="match status" value="1"/>
</dbReference>
<protein>
    <submittedName>
        <fullName evidence="6">DNA-binding transcriptional regulator LsrR (DeoR family)</fullName>
    </submittedName>
</protein>
<dbReference type="EMBL" id="JACHHK010000003">
    <property type="protein sequence ID" value="MBB5183038.1"/>
    <property type="molecule type" value="Genomic_DNA"/>
</dbReference>
<gene>
    <name evidence="6" type="ORF">HNQ47_001058</name>
</gene>
<dbReference type="GO" id="GO:0003677">
    <property type="term" value="F:DNA binding"/>
    <property type="evidence" value="ECO:0007669"/>
    <property type="project" value="UniProtKB-KW"/>
</dbReference>
<keyword evidence="3 6" id="KW-0238">DNA-binding</keyword>
<evidence type="ECO:0000259" key="5">
    <source>
        <dbReference type="Pfam" id="PF04198"/>
    </source>
</evidence>
<name>A0A7W8FVE2_9FIRM</name>
<dbReference type="RefSeq" id="WP_183328262.1">
    <property type="nucleotide sequence ID" value="NZ_JACHHK010000003.1"/>
</dbReference>
<reference evidence="6 7" key="1">
    <citation type="submission" date="2020-08" db="EMBL/GenBank/DDBJ databases">
        <title>Genomic Encyclopedia of Type Strains, Phase IV (KMG-IV): sequencing the most valuable type-strain genomes for metagenomic binning, comparative biology and taxonomic classification.</title>
        <authorList>
            <person name="Goeker M."/>
        </authorList>
    </citation>
    <scope>NUCLEOTIDE SEQUENCE [LARGE SCALE GENOMIC DNA]</scope>
    <source>
        <strain evidence="6 7">DSM 25799</strain>
    </source>
</reference>
<dbReference type="SUPFAM" id="SSF100950">
    <property type="entry name" value="NagB/RpiA/CoA transferase-like"/>
    <property type="match status" value="1"/>
</dbReference>
<dbReference type="Proteomes" id="UP000539953">
    <property type="component" value="Unassembled WGS sequence"/>
</dbReference>
<dbReference type="GO" id="GO:0030246">
    <property type="term" value="F:carbohydrate binding"/>
    <property type="evidence" value="ECO:0007669"/>
    <property type="project" value="InterPro"/>
</dbReference>
<dbReference type="InterPro" id="IPR051054">
    <property type="entry name" value="SorC_transcr_regulators"/>
</dbReference>
<accession>A0A7W8FVE2</accession>
<comment type="caution">
    <text evidence="6">The sequence shown here is derived from an EMBL/GenBank/DDBJ whole genome shotgun (WGS) entry which is preliminary data.</text>
</comment>
<sequence>MKKVVDDPRLIYKCCYLYYKDGLSQFQICDQLGISRSTVSRLLKAGRERNVVQITLNNPDSVLYGELERKLEGKLGLKELLIVDEIDLGNQYDHLQRVKEEALSYFSRVFHDNDYIGVSMGSTLYNIASTNLNVEEVNCTFVPVLGGVGTKLHGDEAYHSNEIANAFARKFHGSAVQFYSPAIFDNVEVMRGLSQEKTIQEVTKLFMKLDAVIMGIGATASKGSRIVECGYVTKEEYQQFAERGVVGDVLLRMYGKDGNEEPYNDFNDRVMGLSTEQLMKVENRIGIAVGEEKAWAVLGALRSKRINVLITDISCVKKVVSLVEDE</sequence>
<feature type="domain" description="Sugar-binding" evidence="5">
    <location>
        <begin position="66"/>
        <end position="320"/>
    </location>
</feature>
<dbReference type="AlphaFoldDB" id="A0A7W8FVE2"/>
<evidence type="ECO:0000256" key="3">
    <source>
        <dbReference type="ARBA" id="ARBA00023125"/>
    </source>
</evidence>
<keyword evidence="4" id="KW-0804">Transcription</keyword>
<evidence type="ECO:0000313" key="6">
    <source>
        <dbReference type="EMBL" id="MBB5183038.1"/>
    </source>
</evidence>
<evidence type="ECO:0000313" key="7">
    <source>
        <dbReference type="Proteomes" id="UP000539953"/>
    </source>
</evidence>
<dbReference type="PANTHER" id="PTHR34294">
    <property type="entry name" value="TRANSCRIPTIONAL REGULATOR-RELATED"/>
    <property type="match status" value="1"/>
</dbReference>
<evidence type="ECO:0000256" key="2">
    <source>
        <dbReference type="ARBA" id="ARBA00023015"/>
    </source>
</evidence>
<dbReference type="InterPro" id="IPR037171">
    <property type="entry name" value="NagB/RpiA_transferase-like"/>
</dbReference>
<evidence type="ECO:0000256" key="1">
    <source>
        <dbReference type="ARBA" id="ARBA00010466"/>
    </source>
</evidence>